<keyword evidence="1" id="KW-1133">Transmembrane helix</keyword>
<evidence type="ECO:0008006" key="4">
    <source>
        <dbReference type="Google" id="ProtNLM"/>
    </source>
</evidence>
<sequence length="179" mass="20401">MKESKHKIKFNILAMSIGIVYLWFGALKFFPHLSPAEDLAVNTIDILDFGLIPSNVAIILLALWETGIGFLLVFNRFRLWALGLAIIHIVLTFTPMFFFPEQIFNKGPFGLTLLGQYIIKNIIIFSILIFLFIEGRGRVLFMRATGSPRNNRTGKRIVEFSWQAQRVTQSRLEIAAAQV</sequence>
<feature type="transmembrane region" description="Helical" evidence="1">
    <location>
        <begin position="79"/>
        <end position="99"/>
    </location>
</feature>
<evidence type="ECO:0000313" key="2">
    <source>
        <dbReference type="EMBL" id="MCG2459545.1"/>
    </source>
</evidence>
<dbReference type="RefSeq" id="WP_317900688.1">
    <property type="nucleotide sequence ID" value="NZ_JAIRBC010000002.1"/>
</dbReference>
<comment type="caution">
    <text evidence="2">The sequence shown here is derived from an EMBL/GenBank/DDBJ whole genome shotgun (WGS) entry which is preliminary data.</text>
</comment>
<dbReference type="Proteomes" id="UP001200642">
    <property type="component" value="Unassembled WGS sequence"/>
</dbReference>
<keyword evidence="1" id="KW-0472">Membrane</keyword>
<organism evidence="2 3">
    <name type="scientific">Cerina litoralis</name>
    <dbReference type="NCBI Taxonomy" id="2874477"/>
    <lineage>
        <taxon>Bacteria</taxon>
        <taxon>Pseudomonadati</taxon>
        <taxon>Bacteroidota</taxon>
        <taxon>Flavobacteriia</taxon>
        <taxon>Flavobacteriales</taxon>
        <taxon>Flavobacteriaceae</taxon>
        <taxon>Cerina</taxon>
    </lineage>
</organism>
<keyword evidence="1" id="KW-0812">Transmembrane</keyword>
<name>A0AAE3ER15_9FLAO</name>
<accession>A0AAE3ER15</accession>
<reference evidence="2" key="1">
    <citation type="submission" date="2023-02" db="EMBL/GenBank/DDBJ databases">
        <title>Genome of Flavobacteriaceae gen. nov. sp. strain F89.</title>
        <authorList>
            <person name="Wang Y."/>
        </authorList>
    </citation>
    <scope>NUCLEOTIDE SEQUENCE</scope>
    <source>
        <strain evidence="2">F89</strain>
    </source>
</reference>
<gene>
    <name evidence="2" type="ORF">K8352_02150</name>
</gene>
<evidence type="ECO:0000256" key="1">
    <source>
        <dbReference type="SAM" id="Phobius"/>
    </source>
</evidence>
<evidence type="ECO:0000313" key="3">
    <source>
        <dbReference type="Proteomes" id="UP001200642"/>
    </source>
</evidence>
<protein>
    <recommendedName>
        <fullName evidence="4">Doxx family protein</fullName>
    </recommendedName>
</protein>
<feature type="transmembrane region" description="Helical" evidence="1">
    <location>
        <begin position="12"/>
        <end position="30"/>
    </location>
</feature>
<dbReference type="AlphaFoldDB" id="A0AAE3ER15"/>
<keyword evidence="3" id="KW-1185">Reference proteome</keyword>
<feature type="transmembrane region" description="Helical" evidence="1">
    <location>
        <begin position="50"/>
        <end position="72"/>
    </location>
</feature>
<dbReference type="EMBL" id="JAIRBC010000002">
    <property type="protein sequence ID" value="MCG2459545.1"/>
    <property type="molecule type" value="Genomic_DNA"/>
</dbReference>
<feature type="transmembrane region" description="Helical" evidence="1">
    <location>
        <begin position="111"/>
        <end position="133"/>
    </location>
</feature>
<proteinExistence type="predicted"/>